<sequence>MRKSNYFAYIVALLFVVGMAQYAPVVIDSIVRGNVQMWTLDSSALDGAGPTRYLKDLFVFGFGASWPIAMIRRRRSAEIAAICSFYFLWIMAVVSLGLIGFIAELSPVLFLLAGVRWVMLLHCSFGLFLMAKGFPESPIVQRRLILLLLAFGILNVYVANKQASLGVALSSVALVQSRVTGLFSNAGIAGMFGLALAIFSVMLDRALAWQRIGLVAAAFVTALLSGTRFAVLSITLLVGVLGWELIVHHAEKHRKMLLTVMTIPLALSAAVVGYVSLMAAAGRGDIVGTQLEKGGRIANAVSTLTDLGSADLGELFFGRGLGIGTNTAIGYLQANGIDPNQFRFNWQIDNGFITLTFQIGVIGLLLFVTGMFAFLRKVKPQRSRRLRIRYWAMLIILIITFSGGNILEHYFLLTSFFIGFGTIFWQDFRETTTAPQMTASSIDFDQRGENVMSR</sequence>
<accession>A0A7W9TSP2</accession>
<evidence type="ECO:0000256" key="1">
    <source>
        <dbReference type="SAM" id="Phobius"/>
    </source>
</evidence>
<dbReference type="Proteomes" id="UP000571554">
    <property type="component" value="Unassembled WGS sequence"/>
</dbReference>
<evidence type="ECO:0000313" key="3">
    <source>
        <dbReference type="Proteomes" id="UP000571554"/>
    </source>
</evidence>
<protein>
    <recommendedName>
        <fullName evidence="4">O-antigen ligase domain-containing protein</fullName>
    </recommendedName>
</protein>
<dbReference type="EMBL" id="JACHBW010000001">
    <property type="protein sequence ID" value="MBB6100748.1"/>
    <property type="molecule type" value="Genomic_DNA"/>
</dbReference>
<dbReference type="AlphaFoldDB" id="A0A7W9TSP2"/>
<feature type="transmembrane region" description="Helical" evidence="1">
    <location>
        <begin position="143"/>
        <end position="159"/>
    </location>
</feature>
<feature type="transmembrane region" description="Helical" evidence="1">
    <location>
        <begin position="352"/>
        <end position="375"/>
    </location>
</feature>
<proteinExistence type="predicted"/>
<organism evidence="2 3">
    <name type="scientific">Paraburkholderia bannensis</name>
    <dbReference type="NCBI Taxonomy" id="765414"/>
    <lineage>
        <taxon>Bacteria</taxon>
        <taxon>Pseudomonadati</taxon>
        <taxon>Pseudomonadota</taxon>
        <taxon>Betaproteobacteria</taxon>
        <taxon>Burkholderiales</taxon>
        <taxon>Burkholderiaceae</taxon>
        <taxon>Paraburkholderia</taxon>
    </lineage>
</organism>
<keyword evidence="1" id="KW-0472">Membrane</keyword>
<evidence type="ECO:0000313" key="2">
    <source>
        <dbReference type="EMBL" id="MBB6100748.1"/>
    </source>
</evidence>
<feature type="transmembrane region" description="Helical" evidence="1">
    <location>
        <begin position="387"/>
        <end position="404"/>
    </location>
</feature>
<name>A0A7W9TSP2_9BURK</name>
<dbReference type="RefSeq" id="WP_183719904.1">
    <property type="nucleotide sequence ID" value="NZ_JACHBW010000001.1"/>
</dbReference>
<feature type="transmembrane region" description="Helical" evidence="1">
    <location>
        <begin position="229"/>
        <end position="246"/>
    </location>
</feature>
<keyword evidence="1" id="KW-0812">Transmembrane</keyword>
<feature type="transmembrane region" description="Helical" evidence="1">
    <location>
        <begin position="79"/>
        <end position="102"/>
    </location>
</feature>
<keyword evidence="3" id="KW-1185">Reference proteome</keyword>
<feature type="transmembrane region" description="Helical" evidence="1">
    <location>
        <begin position="179"/>
        <end position="199"/>
    </location>
</feature>
<comment type="caution">
    <text evidence="2">The sequence shown here is derived from an EMBL/GenBank/DDBJ whole genome shotgun (WGS) entry which is preliminary data.</text>
</comment>
<feature type="transmembrane region" description="Helical" evidence="1">
    <location>
        <begin position="258"/>
        <end position="281"/>
    </location>
</feature>
<keyword evidence="1" id="KW-1133">Transmembrane helix</keyword>
<feature type="transmembrane region" description="Helical" evidence="1">
    <location>
        <begin position="108"/>
        <end position="131"/>
    </location>
</feature>
<reference evidence="2 3" key="1">
    <citation type="submission" date="2020-08" db="EMBL/GenBank/DDBJ databases">
        <title>Above-ground endophytic microbial communities from plants in different locations in the United States.</title>
        <authorList>
            <person name="Frank C."/>
        </authorList>
    </citation>
    <scope>NUCLEOTIDE SEQUENCE [LARGE SCALE GENOMIC DNA]</scope>
    <source>
        <strain evidence="2 3">WP4_2_2</strain>
    </source>
</reference>
<gene>
    <name evidence="2" type="ORF">F4827_000552</name>
</gene>
<feature type="transmembrane region" description="Helical" evidence="1">
    <location>
        <begin position="6"/>
        <end position="27"/>
    </location>
</feature>
<evidence type="ECO:0008006" key="4">
    <source>
        <dbReference type="Google" id="ProtNLM"/>
    </source>
</evidence>